<gene>
    <name evidence="1" type="primary">A09g518030.1_BraROA</name>
    <name evidence="1" type="ORF">IGI04_038230</name>
</gene>
<accession>A0ABQ7LJN4</accession>
<proteinExistence type="predicted"/>
<evidence type="ECO:0000313" key="1">
    <source>
        <dbReference type="EMBL" id="KAG5386760.1"/>
    </source>
</evidence>
<keyword evidence="2" id="KW-1185">Reference proteome</keyword>
<protein>
    <submittedName>
        <fullName evidence="1">Uncharacterized protein</fullName>
    </submittedName>
</protein>
<organism evidence="1 2">
    <name type="scientific">Brassica rapa subsp. trilocularis</name>
    <dbReference type="NCBI Taxonomy" id="1813537"/>
    <lineage>
        <taxon>Eukaryota</taxon>
        <taxon>Viridiplantae</taxon>
        <taxon>Streptophyta</taxon>
        <taxon>Embryophyta</taxon>
        <taxon>Tracheophyta</taxon>
        <taxon>Spermatophyta</taxon>
        <taxon>Magnoliopsida</taxon>
        <taxon>eudicotyledons</taxon>
        <taxon>Gunneridae</taxon>
        <taxon>Pentapetalae</taxon>
        <taxon>rosids</taxon>
        <taxon>malvids</taxon>
        <taxon>Brassicales</taxon>
        <taxon>Brassicaceae</taxon>
        <taxon>Brassiceae</taxon>
        <taxon>Brassica</taxon>
    </lineage>
</organism>
<comment type="caution">
    <text evidence="1">The sequence shown here is derived from an EMBL/GenBank/DDBJ whole genome shotgun (WGS) entry which is preliminary data.</text>
</comment>
<sequence length="141" mass="16258">FESDAVPWFNSYLTCRDDHGPVTMPCDKVHLGIKDSIPPLLQRKEPPLHRVNGLTGRSTPTRYASPPFRSLIKIQFSLNHLFPIRKQITGKPQNGDFDSPISINRNLHRRADDFESFSKWKTLKNRCEEDEEKKLVEGDLS</sequence>
<name>A0ABQ7LJN4_BRACM</name>
<reference evidence="1 2" key="1">
    <citation type="submission" date="2021-03" db="EMBL/GenBank/DDBJ databases">
        <authorList>
            <person name="King G.J."/>
            <person name="Bancroft I."/>
            <person name="Baten A."/>
            <person name="Bloomfield J."/>
            <person name="Borpatragohain P."/>
            <person name="He Z."/>
            <person name="Irish N."/>
            <person name="Irwin J."/>
            <person name="Liu K."/>
            <person name="Mauleon R.P."/>
            <person name="Moore J."/>
            <person name="Morris R."/>
            <person name="Ostergaard L."/>
            <person name="Wang B."/>
            <person name="Wells R."/>
        </authorList>
    </citation>
    <scope>NUCLEOTIDE SEQUENCE [LARGE SCALE GENOMIC DNA]</scope>
    <source>
        <strain evidence="1">R-o-18</strain>
        <tissue evidence="1">Leaf</tissue>
    </source>
</reference>
<feature type="non-terminal residue" evidence="1">
    <location>
        <position position="1"/>
    </location>
</feature>
<evidence type="ECO:0000313" key="2">
    <source>
        <dbReference type="Proteomes" id="UP000823674"/>
    </source>
</evidence>
<dbReference type="Proteomes" id="UP000823674">
    <property type="component" value="Chromosome A09"/>
</dbReference>
<dbReference type="EMBL" id="JADBGQ010000008">
    <property type="protein sequence ID" value="KAG5386760.1"/>
    <property type="molecule type" value="Genomic_DNA"/>
</dbReference>